<accession>A0A6M5YVV0</accession>
<dbReference type="KEGG" id="ftj:FTUN_5005"/>
<reference evidence="3" key="1">
    <citation type="submission" date="2020-05" db="EMBL/GenBank/DDBJ databases">
        <title>Frigoriglobus tundricola gen. nov., sp. nov., a psychrotolerant cellulolytic planctomycete of the family Gemmataceae with two divergent copies of 16S rRNA gene.</title>
        <authorList>
            <person name="Kulichevskaya I.S."/>
            <person name="Ivanova A.A."/>
            <person name="Naumoff D.G."/>
            <person name="Beletsky A.V."/>
            <person name="Rijpstra W.I.C."/>
            <person name="Sinninghe Damste J.S."/>
            <person name="Mardanov A.V."/>
            <person name="Ravin N.V."/>
            <person name="Dedysh S.N."/>
        </authorList>
    </citation>
    <scope>NUCLEOTIDE SEQUENCE [LARGE SCALE GENOMIC DNA]</scope>
    <source>
        <strain evidence="3">PL17</strain>
    </source>
</reference>
<feature type="region of interest" description="Disordered" evidence="1">
    <location>
        <begin position="1"/>
        <end position="43"/>
    </location>
</feature>
<protein>
    <submittedName>
        <fullName evidence="2">Uncharacterized protein</fullName>
    </submittedName>
</protein>
<proteinExistence type="predicted"/>
<evidence type="ECO:0000313" key="3">
    <source>
        <dbReference type="Proteomes" id="UP000503447"/>
    </source>
</evidence>
<dbReference type="Proteomes" id="UP000503447">
    <property type="component" value="Chromosome"/>
</dbReference>
<dbReference type="EMBL" id="CP053452">
    <property type="protein sequence ID" value="QJW97431.1"/>
    <property type="molecule type" value="Genomic_DNA"/>
</dbReference>
<evidence type="ECO:0000313" key="2">
    <source>
        <dbReference type="EMBL" id="QJW97431.1"/>
    </source>
</evidence>
<gene>
    <name evidence="2" type="ORF">FTUN_5005</name>
</gene>
<organism evidence="2 3">
    <name type="scientific">Frigoriglobus tundricola</name>
    <dbReference type="NCBI Taxonomy" id="2774151"/>
    <lineage>
        <taxon>Bacteria</taxon>
        <taxon>Pseudomonadati</taxon>
        <taxon>Planctomycetota</taxon>
        <taxon>Planctomycetia</taxon>
        <taxon>Gemmatales</taxon>
        <taxon>Gemmataceae</taxon>
        <taxon>Frigoriglobus</taxon>
    </lineage>
</organism>
<dbReference type="AlphaFoldDB" id="A0A6M5YVV0"/>
<feature type="compositionally biased region" description="Basic residues" evidence="1">
    <location>
        <begin position="33"/>
        <end position="43"/>
    </location>
</feature>
<name>A0A6M5YVV0_9BACT</name>
<evidence type="ECO:0000256" key="1">
    <source>
        <dbReference type="SAM" id="MobiDB-lite"/>
    </source>
</evidence>
<keyword evidence="3" id="KW-1185">Reference proteome</keyword>
<sequence>MWAPVTVGGAQPDSYFGTGARFFSARNPDTHKGRQRRKSMPEA</sequence>